<accession>A0ABT3XUC4</accession>
<evidence type="ECO:0008006" key="3">
    <source>
        <dbReference type="Google" id="ProtNLM"/>
    </source>
</evidence>
<comment type="caution">
    <text evidence="1">The sequence shown here is derived from an EMBL/GenBank/DDBJ whole genome shotgun (WGS) entry which is preliminary data.</text>
</comment>
<dbReference type="EMBL" id="JAOVZW010000018">
    <property type="protein sequence ID" value="MCX8525252.1"/>
    <property type="molecule type" value="Genomic_DNA"/>
</dbReference>
<reference evidence="1" key="1">
    <citation type="submission" date="2022-10" db="EMBL/GenBank/DDBJ databases">
        <title>Chryseobacterium sp. nov., a novel bacterial species.</title>
        <authorList>
            <person name="Cao Y."/>
        </authorList>
    </citation>
    <scope>NUCLEOTIDE SEQUENCE</scope>
    <source>
        <strain evidence="1">CCTCC AB2015118</strain>
    </source>
</reference>
<name>A0ABT3XUC4_9FLAO</name>
<organism evidence="1 2">
    <name type="scientific">Chryseobacterium formosus</name>
    <dbReference type="NCBI Taxonomy" id="1537363"/>
    <lineage>
        <taxon>Bacteria</taxon>
        <taxon>Pseudomonadati</taxon>
        <taxon>Bacteroidota</taxon>
        <taxon>Flavobacteriia</taxon>
        <taxon>Flavobacteriales</taxon>
        <taxon>Weeksellaceae</taxon>
        <taxon>Chryseobacterium group</taxon>
        <taxon>Chryseobacterium</taxon>
    </lineage>
</organism>
<dbReference type="RefSeq" id="WP_267266514.1">
    <property type="nucleotide sequence ID" value="NZ_JAOVZW010000018.1"/>
</dbReference>
<dbReference type="Proteomes" id="UP001073122">
    <property type="component" value="Unassembled WGS sequence"/>
</dbReference>
<keyword evidence="2" id="KW-1185">Reference proteome</keyword>
<gene>
    <name evidence="1" type="ORF">OF897_15130</name>
</gene>
<proteinExistence type="predicted"/>
<protein>
    <recommendedName>
        <fullName evidence="3">Ig-like domain-containing protein</fullName>
    </recommendedName>
</protein>
<evidence type="ECO:0000313" key="2">
    <source>
        <dbReference type="Proteomes" id="UP001073122"/>
    </source>
</evidence>
<sequence length="290" mass="30098">MERVFIDSASGTEVNKYIGEKLLIQSGVTIVSTWDATSFPNPVRAYHNNGGPLNLNASATSVATTGSAYSFSGIPRESVVFSYVKPISAATCGTPASDFIAPSYPGDVNAKAAGINGFAYLSGEVQGSLTGLTPSSTAIRDNSQANINLAQLMYDFLYNPAAMITRRAWSKTAANVNSFCPVSTTSLECSAGYTAPPLTGTALSNTCPTTTTTTVNLNSLHTATVPSGSSLVWFNNNTHAGTAVSTPAAVGTAGTYYAFYYDSTNNCYSPVSNAVTVTINCCLSTGPSIN</sequence>
<evidence type="ECO:0000313" key="1">
    <source>
        <dbReference type="EMBL" id="MCX8525252.1"/>
    </source>
</evidence>